<dbReference type="GO" id="GO:0005524">
    <property type="term" value="F:ATP binding"/>
    <property type="evidence" value="ECO:0007669"/>
    <property type="project" value="UniProtKB-UniRule"/>
</dbReference>
<dbReference type="GO" id="GO:0010506">
    <property type="term" value="P:regulation of autophagy"/>
    <property type="evidence" value="ECO:0007669"/>
    <property type="project" value="InterPro"/>
</dbReference>
<dbReference type="InterPro" id="IPR045269">
    <property type="entry name" value="Atg1-like"/>
</dbReference>
<dbReference type="InterPro" id="IPR000719">
    <property type="entry name" value="Prot_kinase_dom"/>
</dbReference>
<name>A0A267FH30_9PLAT</name>
<dbReference type="GO" id="GO:0004674">
    <property type="term" value="F:protein serine/threonine kinase activity"/>
    <property type="evidence" value="ECO:0007669"/>
    <property type="project" value="UniProtKB-KW"/>
</dbReference>
<organism evidence="8 9">
    <name type="scientific">Macrostomum lignano</name>
    <dbReference type="NCBI Taxonomy" id="282301"/>
    <lineage>
        <taxon>Eukaryota</taxon>
        <taxon>Metazoa</taxon>
        <taxon>Spiralia</taxon>
        <taxon>Lophotrochozoa</taxon>
        <taxon>Platyhelminthes</taxon>
        <taxon>Rhabditophora</taxon>
        <taxon>Macrostomorpha</taxon>
        <taxon>Macrostomida</taxon>
        <taxon>Macrostomidae</taxon>
        <taxon>Macrostomum</taxon>
    </lineage>
</organism>
<evidence type="ECO:0000313" key="8">
    <source>
        <dbReference type="EMBL" id="PAA73095.1"/>
    </source>
</evidence>
<feature type="domain" description="Protein kinase" evidence="7">
    <location>
        <begin position="29"/>
        <end position="322"/>
    </location>
</feature>
<evidence type="ECO:0000256" key="1">
    <source>
        <dbReference type="ARBA" id="ARBA00022679"/>
    </source>
</evidence>
<dbReference type="Pfam" id="PF00069">
    <property type="entry name" value="Pkinase"/>
    <property type="match status" value="1"/>
</dbReference>
<dbReference type="EMBL" id="NIVC01001037">
    <property type="protein sequence ID" value="PAA73095.1"/>
    <property type="molecule type" value="Genomic_DNA"/>
</dbReference>
<dbReference type="InterPro" id="IPR017441">
    <property type="entry name" value="Protein_kinase_ATP_BS"/>
</dbReference>
<reference evidence="8 9" key="1">
    <citation type="submission" date="2017-06" db="EMBL/GenBank/DDBJ databases">
        <title>A platform for efficient transgenesis in Macrostomum lignano, a flatworm model organism for stem cell research.</title>
        <authorList>
            <person name="Berezikov E."/>
        </authorList>
    </citation>
    <scope>NUCLEOTIDE SEQUENCE [LARGE SCALE GENOMIC DNA]</scope>
    <source>
        <strain evidence="8">DV1</strain>
        <tissue evidence="8">Whole organism</tissue>
    </source>
</reference>
<dbReference type="PROSITE" id="PS00107">
    <property type="entry name" value="PROTEIN_KINASE_ATP"/>
    <property type="match status" value="1"/>
</dbReference>
<dbReference type="Gene3D" id="1.10.510.10">
    <property type="entry name" value="Transferase(Phosphotransferase) domain 1"/>
    <property type="match status" value="1"/>
</dbReference>
<dbReference type="GO" id="GO:0000045">
    <property type="term" value="P:autophagosome assembly"/>
    <property type="evidence" value="ECO:0007669"/>
    <property type="project" value="TreeGrafter"/>
</dbReference>
<dbReference type="InterPro" id="IPR008271">
    <property type="entry name" value="Ser/Thr_kinase_AS"/>
</dbReference>
<evidence type="ECO:0000256" key="2">
    <source>
        <dbReference type="ARBA" id="ARBA00022741"/>
    </source>
</evidence>
<proteinExistence type="inferred from homology"/>
<sequence length="348" mass="39039">MAKWTSTDDTASVVPFVKIDSCQQLEETFQFGEKLGEGAFGSVLLALRISDGHKFAVKKMVKKKDPKTQYGKSWENEIHVLSRHRHPNIVAVDAIYESENSCYLFMELCDGGNLADELQRRTRFAEQDARCTLRQLGSALSYLHRHRVVHRDLKLHNCLLKRIPSAKTTDGSSPRFCRRRGEAAVDRKGSPATHPCPFVVKLTDFGLSIELRVSDQSLGDNVGTPAYQAPEIVKCSSYTEKCDVWSLGIIMFSLVHGSLPYSSRSESDLIDEIKDFNYGRLCSRCKTCSELSAECRAALSHLLVQSAVDRWSTSEFMDSAWVTEKSGGAREGNILAMMRDVNRTTKDK</sequence>
<dbReference type="GO" id="GO:0000407">
    <property type="term" value="C:phagophore assembly site"/>
    <property type="evidence" value="ECO:0007669"/>
    <property type="project" value="TreeGrafter"/>
</dbReference>
<dbReference type="GO" id="GO:0005776">
    <property type="term" value="C:autophagosome"/>
    <property type="evidence" value="ECO:0007669"/>
    <property type="project" value="TreeGrafter"/>
</dbReference>
<dbReference type="SUPFAM" id="SSF56112">
    <property type="entry name" value="Protein kinase-like (PK-like)"/>
    <property type="match status" value="1"/>
</dbReference>
<keyword evidence="6" id="KW-0723">Serine/threonine-protein kinase</keyword>
<keyword evidence="2 5" id="KW-0547">Nucleotide-binding</keyword>
<dbReference type="GO" id="GO:0005829">
    <property type="term" value="C:cytosol"/>
    <property type="evidence" value="ECO:0007669"/>
    <property type="project" value="TreeGrafter"/>
</dbReference>
<evidence type="ECO:0000256" key="5">
    <source>
        <dbReference type="PROSITE-ProRule" id="PRU10141"/>
    </source>
</evidence>
<dbReference type="OrthoDB" id="541276at2759"/>
<dbReference type="PROSITE" id="PS00108">
    <property type="entry name" value="PROTEIN_KINASE_ST"/>
    <property type="match status" value="1"/>
</dbReference>
<keyword evidence="9" id="KW-1185">Reference proteome</keyword>
<dbReference type="PANTHER" id="PTHR24348">
    <property type="entry name" value="SERINE/THREONINE-PROTEIN KINASE UNC-51-RELATED"/>
    <property type="match status" value="1"/>
</dbReference>
<evidence type="ECO:0000313" key="9">
    <source>
        <dbReference type="Proteomes" id="UP000215902"/>
    </source>
</evidence>
<evidence type="ECO:0000256" key="4">
    <source>
        <dbReference type="ARBA" id="ARBA00022840"/>
    </source>
</evidence>
<dbReference type="InterPro" id="IPR011009">
    <property type="entry name" value="Kinase-like_dom_sf"/>
</dbReference>
<comment type="similarity">
    <text evidence="6">Belongs to the protein kinase superfamily.</text>
</comment>
<evidence type="ECO:0000259" key="7">
    <source>
        <dbReference type="PROSITE" id="PS50011"/>
    </source>
</evidence>
<protein>
    <recommendedName>
        <fullName evidence="7">Protein kinase domain-containing protein</fullName>
    </recommendedName>
</protein>
<keyword evidence="1" id="KW-0808">Transferase</keyword>
<dbReference type="PANTHER" id="PTHR24348:SF22">
    <property type="entry name" value="NON-SPECIFIC SERINE_THREONINE PROTEIN KINASE"/>
    <property type="match status" value="1"/>
</dbReference>
<keyword evidence="3" id="KW-0418">Kinase</keyword>
<keyword evidence="4 5" id="KW-0067">ATP-binding</keyword>
<accession>A0A267FH30</accession>
<dbReference type="Proteomes" id="UP000215902">
    <property type="component" value="Unassembled WGS sequence"/>
</dbReference>
<dbReference type="PROSITE" id="PS50011">
    <property type="entry name" value="PROTEIN_KINASE_DOM"/>
    <property type="match status" value="1"/>
</dbReference>
<dbReference type="GO" id="GO:0016020">
    <property type="term" value="C:membrane"/>
    <property type="evidence" value="ECO:0007669"/>
    <property type="project" value="TreeGrafter"/>
</dbReference>
<dbReference type="SMART" id="SM00220">
    <property type="entry name" value="S_TKc"/>
    <property type="match status" value="1"/>
</dbReference>
<dbReference type="STRING" id="282301.A0A267FH30"/>
<feature type="binding site" evidence="5">
    <location>
        <position position="63"/>
    </location>
    <ligand>
        <name>ATP</name>
        <dbReference type="ChEBI" id="CHEBI:30616"/>
    </ligand>
</feature>
<evidence type="ECO:0000256" key="3">
    <source>
        <dbReference type="ARBA" id="ARBA00022777"/>
    </source>
</evidence>
<gene>
    <name evidence="8" type="ORF">BOX15_Mlig003329g1</name>
</gene>
<comment type="caution">
    <text evidence="8">The sequence shown here is derived from an EMBL/GenBank/DDBJ whole genome shotgun (WGS) entry which is preliminary data.</text>
</comment>
<dbReference type="AlphaFoldDB" id="A0A267FH30"/>
<evidence type="ECO:0000256" key="6">
    <source>
        <dbReference type="RuleBase" id="RU000304"/>
    </source>
</evidence>